<keyword evidence="4" id="KW-0540">Nuclease</keyword>
<feature type="compositionally biased region" description="Polar residues" evidence="8">
    <location>
        <begin position="25"/>
        <end position="35"/>
    </location>
</feature>
<evidence type="ECO:0000256" key="3">
    <source>
        <dbReference type="ARBA" id="ARBA00022695"/>
    </source>
</evidence>
<evidence type="ECO:0000313" key="11">
    <source>
        <dbReference type="Proteomes" id="UP000694864"/>
    </source>
</evidence>
<feature type="compositionally biased region" description="Polar residues" evidence="8">
    <location>
        <begin position="90"/>
        <end position="108"/>
    </location>
</feature>
<keyword evidence="7" id="KW-0695">RNA-directed DNA polymerase</keyword>
<name>A0ABM1QR00_CAMSA</name>
<dbReference type="InterPro" id="IPR043128">
    <property type="entry name" value="Rev_trsase/Diguanyl_cyclase"/>
</dbReference>
<keyword evidence="2" id="KW-0808">Transferase</keyword>
<dbReference type="InterPro" id="IPR036397">
    <property type="entry name" value="RNaseH_sf"/>
</dbReference>
<dbReference type="EC" id="2.7.7.49" evidence="1"/>
<dbReference type="Proteomes" id="UP000694864">
    <property type="component" value="Chromosome 12"/>
</dbReference>
<feature type="compositionally biased region" description="Polar residues" evidence="8">
    <location>
        <begin position="1"/>
        <end position="11"/>
    </location>
</feature>
<proteinExistence type="predicted"/>
<keyword evidence="6" id="KW-0378">Hydrolase</keyword>
<evidence type="ECO:0000256" key="5">
    <source>
        <dbReference type="ARBA" id="ARBA00022759"/>
    </source>
</evidence>
<keyword evidence="11" id="KW-1185">Reference proteome</keyword>
<organism evidence="11 12">
    <name type="scientific">Camelina sativa</name>
    <name type="common">False flax</name>
    <name type="synonym">Myagrum sativum</name>
    <dbReference type="NCBI Taxonomy" id="90675"/>
    <lineage>
        <taxon>Eukaryota</taxon>
        <taxon>Viridiplantae</taxon>
        <taxon>Streptophyta</taxon>
        <taxon>Embryophyta</taxon>
        <taxon>Tracheophyta</taxon>
        <taxon>Spermatophyta</taxon>
        <taxon>Magnoliopsida</taxon>
        <taxon>eudicotyledons</taxon>
        <taxon>Gunneridae</taxon>
        <taxon>Pentapetalae</taxon>
        <taxon>rosids</taxon>
        <taxon>malvids</taxon>
        <taxon>Brassicales</taxon>
        <taxon>Brassicaceae</taxon>
        <taxon>Camelineae</taxon>
        <taxon>Camelina</taxon>
    </lineage>
</organism>
<dbReference type="Gene3D" id="2.40.70.10">
    <property type="entry name" value="Acid Proteases"/>
    <property type="match status" value="1"/>
</dbReference>
<dbReference type="InterPro" id="IPR050951">
    <property type="entry name" value="Retrovirus_Pol_polyprotein"/>
</dbReference>
<dbReference type="Gene3D" id="3.30.420.10">
    <property type="entry name" value="Ribonuclease H-like superfamily/Ribonuclease H"/>
    <property type="match status" value="1"/>
</dbReference>
<gene>
    <name evidence="12" type="primary">LOC104733810</name>
</gene>
<dbReference type="PANTHER" id="PTHR37984">
    <property type="entry name" value="PROTEIN CBG26694"/>
    <property type="match status" value="1"/>
</dbReference>
<dbReference type="InterPro" id="IPR000477">
    <property type="entry name" value="RT_dom"/>
</dbReference>
<evidence type="ECO:0000256" key="8">
    <source>
        <dbReference type="SAM" id="MobiDB-lite"/>
    </source>
</evidence>
<dbReference type="SUPFAM" id="SSF53098">
    <property type="entry name" value="Ribonuclease H-like"/>
    <property type="match status" value="1"/>
</dbReference>
<evidence type="ECO:0000256" key="2">
    <source>
        <dbReference type="ARBA" id="ARBA00022679"/>
    </source>
</evidence>
<reference evidence="12" key="2">
    <citation type="submission" date="2025-08" db="UniProtKB">
        <authorList>
            <consortium name="RefSeq"/>
        </authorList>
    </citation>
    <scope>IDENTIFICATION</scope>
    <source>
        <tissue evidence="12">Leaf</tissue>
    </source>
</reference>
<dbReference type="GeneID" id="104733810"/>
<protein>
    <recommendedName>
        <fullName evidence="1">RNA-directed DNA polymerase</fullName>
        <ecNumber evidence="1">2.7.7.49</ecNumber>
    </recommendedName>
</protein>
<dbReference type="InterPro" id="IPR043502">
    <property type="entry name" value="DNA/RNA_pol_sf"/>
</dbReference>
<dbReference type="SUPFAM" id="SSF56672">
    <property type="entry name" value="DNA/RNA polymerases"/>
    <property type="match status" value="1"/>
</dbReference>
<feature type="compositionally biased region" description="Polar residues" evidence="8">
    <location>
        <begin position="58"/>
        <end position="83"/>
    </location>
</feature>
<feature type="domain" description="Reverse transcriptase RNase H-like" evidence="10">
    <location>
        <begin position="777"/>
        <end position="880"/>
    </location>
</feature>
<evidence type="ECO:0000256" key="7">
    <source>
        <dbReference type="ARBA" id="ARBA00022918"/>
    </source>
</evidence>
<dbReference type="Gene3D" id="3.30.70.270">
    <property type="match status" value="2"/>
</dbReference>
<evidence type="ECO:0000256" key="1">
    <source>
        <dbReference type="ARBA" id="ARBA00012493"/>
    </source>
</evidence>
<feature type="compositionally biased region" description="Basic and acidic residues" evidence="8">
    <location>
        <begin position="37"/>
        <end position="47"/>
    </location>
</feature>
<evidence type="ECO:0000256" key="4">
    <source>
        <dbReference type="ARBA" id="ARBA00022722"/>
    </source>
</evidence>
<dbReference type="PANTHER" id="PTHR37984:SF5">
    <property type="entry name" value="PROTEIN NYNRIN-LIKE"/>
    <property type="match status" value="1"/>
</dbReference>
<dbReference type="RefSeq" id="XP_019089188.1">
    <property type="nucleotide sequence ID" value="XM_019233643.1"/>
</dbReference>
<keyword evidence="5" id="KW-0255">Endonuclease</keyword>
<evidence type="ECO:0000256" key="6">
    <source>
        <dbReference type="ARBA" id="ARBA00022801"/>
    </source>
</evidence>
<evidence type="ECO:0000313" key="12">
    <source>
        <dbReference type="RefSeq" id="XP_019089188.1"/>
    </source>
</evidence>
<reference evidence="11" key="1">
    <citation type="journal article" date="2014" name="Nat. Commun.">
        <title>The emerging biofuel crop Camelina sativa retains a highly undifferentiated hexaploid genome structure.</title>
        <authorList>
            <person name="Kagale S."/>
            <person name="Koh C."/>
            <person name="Nixon J."/>
            <person name="Bollina V."/>
            <person name="Clarke W.E."/>
            <person name="Tuteja R."/>
            <person name="Spillane C."/>
            <person name="Robinson S.J."/>
            <person name="Links M.G."/>
            <person name="Clarke C."/>
            <person name="Higgins E.E."/>
            <person name="Huebert T."/>
            <person name="Sharpe A.G."/>
            <person name="Parkin I.A."/>
        </authorList>
    </citation>
    <scope>NUCLEOTIDE SEQUENCE [LARGE SCALE GENOMIC DNA]</scope>
    <source>
        <strain evidence="11">cv. DH55</strain>
    </source>
</reference>
<dbReference type="CDD" id="cd01647">
    <property type="entry name" value="RT_LTR"/>
    <property type="match status" value="1"/>
</dbReference>
<evidence type="ECO:0000259" key="9">
    <source>
        <dbReference type="Pfam" id="PF00078"/>
    </source>
</evidence>
<dbReference type="Gene3D" id="3.10.10.10">
    <property type="entry name" value="HIV Type 1 Reverse Transcriptase, subunit A, domain 1"/>
    <property type="match status" value="1"/>
</dbReference>
<evidence type="ECO:0000259" key="10">
    <source>
        <dbReference type="Pfam" id="PF17917"/>
    </source>
</evidence>
<sequence length="1189" mass="135808">MSLSTDLSNLSFAMCMPPKPHTRNNKSGPTVNLSNKELGKLERENRKAAKSLKMGQRFGNQQGSRPYSGNSQRSNFQGNSSGFTPKPEYQKQQQNSGFTRTYGNNSYQSPPPKSAETSKMEAMLEQILQGKEQMTVTFNGKLDNVYTDLNGKQEGYLPSRTESNPKHSCNAVTLRSGKQLHPIPQKNQTDDLQELIDIEDEEDVSAEPSSTPVAERVYTPKVPFPKNPRKSKQELDDAKCKAMMDKLILELPLVDAVKTSPMLRRYVKRMNKIPEKLPDPGSFVLDCTIFTDRFARSLCDLGSSVNLMPRSVALSLGMTDFQPTKLTLIIADRSIRIPDGVLEDYEEEPKDPLILGRSFLATAGAIIDVKKGQIGLNIGDLQMRFDMEKLELHPEDPLERALVASAEEAEHLDDIAAGASLNNAELTLLLSKLRKFRKALGYSLDDIAGISPDLCMHKIHLEEGAKTSIEHQRRLNSNLQDVVKKEIMKLLNAGIIYPISDSNWVSPVHVVPKKGGVTVVKNDKNELIPTRTITGHRMCIDYRKLNAATRKDHFPLPFIDQMLERLANHPYYCFLDGYSGFFQIPIHPDDQEKTTFTCPYGTFAYRRMPFGLCNAPATFQRCMMSIFTDMIEDYMEVFMDDFSVYGSSFKSCLDNLCKVLARCEEKHLVLNWEKCHFMVRDGIVLGHRVSEAGIEVDRAKIEVMTSLQLPENVKAVRSFLGHAGFYRRFIKDFSKIARPLSALLCKDVKFEFTDECRIAFERIKQELVSAPIVQPPDWDLPFEVMCDASDFAVGAVLGQRKDKKLHAIYYASRTLDETQRNYATTEKELLAVVFAFEKFRSYLVGSKVIVHTDHAALRYLMQKKDAKPRLLRWILLLQEFDIEVRDKKGIENGVADHLSRIRIDDDVPIRDCLPEEHVYLVETGSNQPWYADIANYLAAEVEPDQFTGYHKKRFLRELRRYYWDEPYLYKHCSDGVYRRCLAETETSGQVEVSNRQIKEILEKTVGVTRKDWAMKLDDALWAYRTAYKTPLGTTPFHLLYGKACHLPVELEHKAAWAVKLMNFDAKTASERRLVQLNELDELRFHAFENSKLYKERTKAYHDKKIISRQFEPNDQVLLYNSRLKLFPGKLRSRWSGPFTVQEVRPYGAIVLLNSKGEEFTVNGQRVKHYWAKAEIPDGHIVRLEDAPSA</sequence>
<dbReference type="Pfam" id="PF00078">
    <property type="entry name" value="RVT_1"/>
    <property type="match status" value="1"/>
</dbReference>
<feature type="region of interest" description="Disordered" evidence="8">
    <location>
        <begin position="1"/>
        <end position="119"/>
    </location>
</feature>
<dbReference type="InterPro" id="IPR021109">
    <property type="entry name" value="Peptidase_aspartic_dom_sf"/>
</dbReference>
<keyword evidence="3" id="KW-0548">Nucleotidyltransferase</keyword>
<dbReference type="CDD" id="cd09274">
    <property type="entry name" value="RNase_HI_RT_Ty3"/>
    <property type="match status" value="1"/>
</dbReference>
<feature type="domain" description="Reverse transcriptase" evidence="9">
    <location>
        <begin position="533"/>
        <end position="688"/>
    </location>
</feature>
<dbReference type="Pfam" id="PF17917">
    <property type="entry name" value="RT_RNaseH"/>
    <property type="match status" value="1"/>
</dbReference>
<dbReference type="InterPro" id="IPR012337">
    <property type="entry name" value="RNaseH-like_sf"/>
</dbReference>
<dbReference type="InterPro" id="IPR041373">
    <property type="entry name" value="RT_RNaseH"/>
</dbReference>
<accession>A0ABM1QR00</accession>